<keyword evidence="7" id="KW-0411">Iron-sulfur</keyword>
<dbReference type="RefSeq" id="WP_015777521.1">
    <property type="nucleotide sequence ID" value="NC_013171.1"/>
</dbReference>
<evidence type="ECO:0000256" key="7">
    <source>
        <dbReference type="ARBA" id="ARBA00023014"/>
    </source>
</evidence>
<dbReference type="Gene3D" id="3.90.1150.10">
    <property type="entry name" value="Aspartate Aminotransferase, domain 1"/>
    <property type="match status" value="1"/>
</dbReference>
<comment type="catalytic activity">
    <reaction evidence="8">
        <text>(sulfur carrier)-H + L-cysteine = (sulfur carrier)-SH + L-alanine</text>
        <dbReference type="Rhea" id="RHEA:43892"/>
        <dbReference type="Rhea" id="RHEA-COMP:14737"/>
        <dbReference type="Rhea" id="RHEA-COMP:14739"/>
        <dbReference type="ChEBI" id="CHEBI:29917"/>
        <dbReference type="ChEBI" id="CHEBI:35235"/>
        <dbReference type="ChEBI" id="CHEBI:57972"/>
        <dbReference type="ChEBI" id="CHEBI:64428"/>
        <dbReference type="EC" id="2.8.1.7"/>
    </reaction>
</comment>
<dbReference type="InterPro" id="IPR000192">
    <property type="entry name" value="Aminotrans_V_dom"/>
</dbReference>
<proteinExistence type="inferred from homology"/>
<gene>
    <name evidence="10" type="ordered locus">Apre_0565</name>
</gene>
<dbReference type="PIRSF" id="PIRSF005572">
    <property type="entry name" value="NifS"/>
    <property type="match status" value="1"/>
</dbReference>
<dbReference type="InterPro" id="IPR015421">
    <property type="entry name" value="PyrdxlP-dep_Trfase_major"/>
</dbReference>
<evidence type="ECO:0000259" key="9">
    <source>
        <dbReference type="Pfam" id="PF00266"/>
    </source>
</evidence>
<dbReference type="GO" id="GO:0046872">
    <property type="term" value="F:metal ion binding"/>
    <property type="evidence" value="ECO:0007669"/>
    <property type="project" value="UniProtKB-KW"/>
</dbReference>
<dbReference type="Pfam" id="PF00266">
    <property type="entry name" value="Aminotran_5"/>
    <property type="match status" value="1"/>
</dbReference>
<dbReference type="PANTHER" id="PTHR11601:SF34">
    <property type="entry name" value="CYSTEINE DESULFURASE"/>
    <property type="match status" value="1"/>
</dbReference>
<dbReference type="GO" id="GO:0008483">
    <property type="term" value="F:transaminase activity"/>
    <property type="evidence" value="ECO:0007669"/>
    <property type="project" value="UniProtKB-KW"/>
</dbReference>
<evidence type="ECO:0000256" key="6">
    <source>
        <dbReference type="ARBA" id="ARBA00023004"/>
    </source>
</evidence>
<dbReference type="PANTHER" id="PTHR11601">
    <property type="entry name" value="CYSTEINE DESULFURYLASE FAMILY MEMBER"/>
    <property type="match status" value="1"/>
</dbReference>
<dbReference type="KEGG" id="apr:Apre_0565"/>
<dbReference type="Gene3D" id="3.40.640.10">
    <property type="entry name" value="Type I PLP-dependent aspartate aminotransferase-like (Major domain)"/>
    <property type="match status" value="1"/>
</dbReference>
<dbReference type="OrthoDB" id="9808002at2"/>
<evidence type="ECO:0000313" key="10">
    <source>
        <dbReference type="EMBL" id="ACV28610.1"/>
    </source>
</evidence>
<keyword evidence="3" id="KW-0808">Transferase</keyword>
<dbReference type="InterPro" id="IPR015424">
    <property type="entry name" value="PyrdxlP-dep_Trfase"/>
</dbReference>
<dbReference type="STRING" id="525919.Apre_0565"/>
<keyword evidence="11" id="KW-1185">Reference proteome</keyword>
<dbReference type="EMBL" id="CP001708">
    <property type="protein sequence ID" value="ACV28610.1"/>
    <property type="molecule type" value="Genomic_DNA"/>
</dbReference>
<comment type="cofactor">
    <cofactor evidence="1">
        <name>pyridoxal 5'-phosphate</name>
        <dbReference type="ChEBI" id="CHEBI:597326"/>
    </cofactor>
</comment>
<evidence type="ECO:0000256" key="4">
    <source>
        <dbReference type="ARBA" id="ARBA00022723"/>
    </source>
</evidence>
<evidence type="ECO:0000256" key="8">
    <source>
        <dbReference type="ARBA" id="ARBA00050776"/>
    </source>
</evidence>
<dbReference type="GO" id="GO:0051536">
    <property type="term" value="F:iron-sulfur cluster binding"/>
    <property type="evidence" value="ECO:0007669"/>
    <property type="project" value="UniProtKB-KW"/>
</dbReference>
<evidence type="ECO:0000256" key="5">
    <source>
        <dbReference type="ARBA" id="ARBA00022898"/>
    </source>
</evidence>
<keyword evidence="10" id="KW-0032">Aminotransferase</keyword>
<organism evidence="10 11">
    <name type="scientific">Anaerococcus prevotii (strain ATCC 9321 / DSM 20548 / JCM 6508 / NCTC 11806 / PC1)</name>
    <name type="common">Peptostreptococcus prevotii</name>
    <name type="synonym">Peptococcus prevotii</name>
    <dbReference type="NCBI Taxonomy" id="525919"/>
    <lineage>
        <taxon>Bacteria</taxon>
        <taxon>Bacillati</taxon>
        <taxon>Bacillota</taxon>
        <taxon>Tissierellia</taxon>
        <taxon>Tissierellales</taxon>
        <taxon>Peptoniphilaceae</taxon>
        <taxon>Anaerococcus</taxon>
    </lineage>
</organism>
<keyword evidence="4" id="KW-0479">Metal-binding</keyword>
<keyword evidence="6" id="KW-0408">Iron</keyword>
<evidence type="ECO:0000313" key="11">
    <source>
        <dbReference type="Proteomes" id="UP000002294"/>
    </source>
</evidence>
<dbReference type="HOGENOM" id="CLU_003433_0_0_9"/>
<keyword evidence="5" id="KW-0663">Pyridoxal phosphate</keyword>
<dbReference type="AlphaFoldDB" id="C7RGJ9"/>
<dbReference type="InterPro" id="IPR015422">
    <property type="entry name" value="PyrdxlP-dep_Trfase_small"/>
</dbReference>
<dbReference type="SUPFAM" id="SSF53383">
    <property type="entry name" value="PLP-dependent transferases"/>
    <property type="match status" value="1"/>
</dbReference>
<protein>
    <submittedName>
        <fullName evidence="10">Aminotransferase class V</fullName>
    </submittedName>
</protein>
<reference evidence="10 11" key="1">
    <citation type="journal article" date="2009" name="Stand. Genomic Sci.">
        <title>Complete genome sequence of Anaerococcus prevotii type strain (PC1).</title>
        <authorList>
            <person name="Labutti K."/>
            <person name="Pukall R."/>
            <person name="Steenblock K."/>
            <person name="Glavina Del Rio T."/>
            <person name="Tice H."/>
            <person name="Copeland A."/>
            <person name="Cheng J.F."/>
            <person name="Lucas S."/>
            <person name="Chen F."/>
            <person name="Nolan M."/>
            <person name="Bruce D."/>
            <person name="Goodwin L."/>
            <person name="Pitluck S."/>
            <person name="Ivanova N."/>
            <person name="Mavromatis K."/>
            <person name="Ovchinnikova G."/>
            <person name="Pati A."/>
            <person name="Chen A."/>
            <person name="Palaniappan K."/>
            <person name="Land M."/>
            <person name="Hauser L."/>
            <person name="Chang Y.J."/>
            <person name="Jeffries C.D."/>
            <person name="Chain P."/>
            <person name="Saunders E."/>
            <person name="Brettin T."/>
            <person name="Detter J.C."/>
            <person name="Han C."/>
            <person name="Goker M."/>
            <person name="Bristow J."/>
            <person name="Eisen J.A."/>
            <person name="Markowitz V."/>
            <person name="Hugenholtz P."/>
            <person name="Kyrpides N.C."/>
            <person name="Klenk H.P."/>
            <person name="Lapidus A."/>
        </authorList>
    </citation>
    <scope>NUCLEOTIDE SEQUENCE [LARGE SCALE GENOMIC DNA]</scope>
    <source>
        <strain evidence="11">ATCC 9321 / DSM 20548 / JCM 6508 / NCTC 11806 / PC1</strain>
    </source>
</reference>
<feature type="domain" description="Aminotransferase class V" evidence="9">
    <location>
        <begin position="2"/>
        <end position="346"/>
    </location>
</feature>
<dbReference type="eggNOG" id="COG1104">
    <property type="taxonomic scope" value="Bacteria"/>
</dbReference>
<evidence type="ECO:0000256" key="3">
    <source>
        <dbReference type="ARBA" id="ARBA00022679"/>
    </source>
</evidence>
<evidence type="ECO:0000256" key="2">
    <source>
        <dbReference type="ARBA" id="ARBA00006490"/>
    </source>
</evidence>
<dbReference type="InterPro" id="IPR016454">
    <property type="entry name" value="Cysteine_dSase"/>
</dbReference>
<sequence length="355" mass="39470">MIYLDYAATSLKRKEIIEEIMDDFDSFDANPDSTHGLGRKAKKILEEARGKIAKSIGADPKRVIFTSGASESNNTVINAFRGKGIISTNIEHDSILNTLAGEKVTYLEANKEGLVSLDDLKSKISPETKLVIAMYVNNELGTIEPVKEIGAYLKERDIHFHVDAVQAYGHVDIDVDEISCDSLSLSGHKVGGLNGFGILYLRNDLEAFIKGGEQEKNRRAGTSFVMGAYSMGQAFDKTIEEREKIERIKNYFLKELSSTGISYEVNGSIDKSTDHIINIYFPEFKSDFLLTYLDIKGVCASAGSACRAGALEPSRVITNIYDEDRALHSVRFSFGFKNELSDIDYLMEVLREVIK</sequence>
<name>C7RGJ9_ANAPD</name>
<accession>C7RGJ9</accession>
<evidence type="ECO:0000256" key="1">
    <source>
        <dbReference type="ARBA" id="ARBA00001933"/>
    </source>
</evidence>
<dbReference type="GO" id="GO:0031071">
    <property type="term" value="F:cysteine desulfurase activity"/>
    <property type="evidence" value="ECO:0007669"/>
    <property type="project" value="UniProtKB-EC"/>
</dbReference>
<comment type="similarity">
    <text evidence="2">Belongs to the class-V pyridoxal-phosphate-dependent aminotransferase family. NifS/IscS subfamily.</text>
</comment>
<dbReference type="Gene3D" id="1.10.260.50">
    <property type="match status" value="1"/>
</dbReference>
<dbReference type="Proteomes" id="UP000002294">
    <property type="component" value="Chromosome"/>
</dbReference>